<proteinExistence type="predicted"/>
<reference evidence="2 3" key="1">
    <citation type="submission" date="2023-10" db="EMBL/GenBank/DDBJ databases">
        <title>Rubellicoccus peritrichatus gen. nov., sp. nov., isolated from an algae of coral reef tank.</title>
        <authorList>
            <person name="Luo J."/>
        </authorList>
    </citation>
    <scope>NUCLEOTIDE SEQUENCE [LARGE SCALE GENOMIC DNA]</scope>
    <source>
        <strain evidence="2 3">CR14</strain>
    </source>
</reference>
<dbReference type="RefSeq" id="WP_317834312.1">
    <property type="nucleotide sequence ID" value="NZ_CP136920.1"/>
</dbReference>
<keyword evidence="3" id="KW-1185">Reference proteome</keyword>
<evidence type="ECO:0000256" key="1">
    <source>
        <dbReference type="SAM" id="MobiDB-lite"/>
    </source>
</evidence>
<name>A0AAQ3QRZ3_9BACT</name>
<protein>
    <submittedName>
        <fullName evidence="2">Uncharacterized protein</fullName>
    </submittedName>
</protein>
<organism evidence="2 3">
    <name type="scientific">Rubellicoccus peritrichatus</name>
    <dbReference type="NCBI Taxonomy" id="3080537"/>
    <lineage>
        <taxon>Bacteria</taxon>
        <taxon>Pseudomonadati</taxon>
        <taxon>Verrucomicrobiota</taxon>
        <taxon>Opitutia</taxon>
        <taxon>Puniceicoccales</taxon>
        <taxon>Cerasicoccaceae</taxon>
        <taxon>Rubellicoccus</taxon>
    </lineage>
</organism>
<dbReference type="EMBL" id="CP136920">
    <property type="protein sequence ID" value="WOO41828.1"/>
    <property type="molecule type" value="Genomic_DNA"/>
</dbReference>
<gene>
    <name evidence="2" type="ORF">RZN69_01920</name>
</gene>
<evidence type="ECO:0000313" key="3">
    <source>
        <dbReference type="Proteomes" id="UP001304300"/>
    </source>
</evidence>
<sequence length="150" mass="16773">MKKLKKNELHKAVKKFLRKKNLKQSDYQVDFVEKTCTFLTNAFNKTYDVSNAALDTVEEQLSQVHDAIFREENEAKAATKVKKKSAKKATKKTASKKVARKKVAKKAVKKAPAKKAVRKTVKKAAKKVVKKTAAKKTVAKKAAARKRSAS</sequence>
<accession>A0AAQ3QRZ3</accession>
<dbReference type="AlphaFoldDB" id="A0AAQ3QRZ3"/>
<evidence type="ECO:0000313" key="2">
    <source>
        <dbReference type="EMBL" id="WOO41828.1"/>
    </source>
</evidence>
<dbReference type="Proteomes" id="UP001304300">
    <property type="component" value="Chromosome"/>
</dbReference>
<dbReference type="KEGG" id="puo:RZN69_01920"/>
<feature type="region of interest" description="Disordered" evidence="1">
    <location>
        <begin position="79"/>
        <end position="150"/>
    </location>
</feature>